<name>A0A2P6SEF3_ROSCH</name>
<dbReference type="Gramene" id="PRQ57045">
    <property type="protein sequence ID" value="PRQ57045"/>
    <property type="gene ID" value="RchiOBHm_Chr1g0343961"/>
</dbReference>
<evidence type="ECO:0000313" key="2">
    <source>
        <dbReference type="Proteomes" id="UP000238479"/>
    </source>
</evidence>
<sequence length="378" mass="42465">MCTVQTLVCVKQVKQEIAEEWNETMPLPGDIIEGFYNGESDEFFVPTKAKSELSSQLAKISSQHIEVIWVKIRRGDTTLKLRTRVAVERLSMLQRKYSIKAATDDRHVAVIGDLTSDQCTELQEMSRSLVNVENRGYNKRGVKYDWKMKVRKYLPDQRCTVVSSILFMPMQGEYCTEATTARCMAWFSAAVSSGAPLVFVNIQTEQTVTSKINLTGKEVSWSKQQQHHATTVQIVQGIRLWFMPGVAEVSFDLVPQTGEVRFGLDIKRTEEGLICIYSVAKETPADRAGLRSLHEEAYASGYLLVMSRLEGKSLMPSHADISGLIHCCDHTEIKNTLVSAIDQMDRIQIHVMAWSNQARPTTPNTTAVGATMLRPRPS</sequence>
<accession>A0A2P6SEF3</accession>
<proteinExistence type="predicted"/>
<reference evidence="1 2" key="1">
    <citation type="journal article" date="2018" name="Nat. Genet.">
        <title>The Rosa genome provides new insights in the design of modern roses.</title>
        <authorList>
            <person name="Bendahmane M."/>
        </authorList>
    </citation>
    <scope>NUCLEOTIDE SEQUENCE [LARGE SCALE GENOMIC DNA]</scope>
    <source>
        <strain evidence="2">cv. Old Blush</strain>
    </source>
</reference>
<dbReference type="AlphaFoldDB" id="A0A2P6SEF3"/>
<dbReference type="Proteomes" id="UP000238479">
    <property type="component" value="Chromosome 1"/>
</dbReference>
<dbReference type="PANTHER" id="PTHR33984">
    <property type="entry name" value="OS02G0717600 PROTEIN"/>
    <property type="match status" value="1"/>
</dbReference>
<evidence type="ECO:0000313" key="1">
    <source>
        <dbReference type="EMBL" id="PRQ57045.1"/>
    </source>
</evidence>
<organism evidence="1 2">
    <name type="scientific">Rosa chinensis</name>
    <name type="common">China rose</name>
    <dbReference type="NCBI Taxonomy" id="74649"/>
    <lineage>
        <taxon>Eukaryota</taxon>
        <taxon>Viridiplantae</taxon>
        <taxon>Streptophyta</taxon>
        <taxon>Embryophyta</taxon>
        <taxon>Tracheophyta</taxon>
        <taxon>Spermatophyta</taxon>
        <taxon>Magnoliopsida</taxon>
        <taxon>eudicotyledons</taxon>
        <taxon>Gunneridae</taxon>
        <taxon>Pentapetalae</taxon>
        <taxon>rosids</taxon>
        <taxon>fabids</taxon>
        <taxon>Rosales</taxon>
        <taxon>Rosaceae</taxon>
        <taxon>Rosoideae</taxon>
        <taxon>Rosoideae incertae sedis</taxon>
        <taxon>Rosa</taxon>
    </lineage>
</organism>
<keyword evidence="2" id="KW-1185">Reference proteome</keyword>
<dbReference type="OMA" id="TARCMAW"/>
<dbReference type="STRING" id="74649.A0A2P6SEF3"/>
<dbReference type="EMBL" id="PDCK01000039">
    <property type="protein sequence ID" value="PRQ57045.1"/>
    <property type="molecule type" value="Genomic_DNA"/>
</dbReference>
<comment type="caution">
    <text evidence="1">The sequence shown here is derived from an EMBL/GenBank/DDBJ whole genome shotgun (WGS) entry which is preliminary data.</text>
</comment>
<dbReference type="PANTHER" id="PTHR33984:SF10">
    <property type="entry name" value="S1 MOTIF DOMAIN-CONTAINING PROTEIN"/>
    <property type="match status" value="1"/>
</dbReference>
<gene>
    <name evidence="1" type="ORF">RchiOBHm_Chr1g0343961</name>
</gene>
<protein>
    <submittedName>
        <fullName evidence="1">Uncharacterized protein</fullName>
    </submittedName>
</protein>